<dbReference type="Pfam" id="PF10646">
    <property type="entry name" value="Germane"/>
    <property type="match status" value="1"/>
</dbReference>
<evidence type="ECO:0000256" key="2">
    <source>
        <dbReference type="SAM" id="Phobius"/>
    </source>
</evidence>
<feature type="transmembrane region" description="Helical" evidence="2">
    <location>
        <begin position="105"/>
        <end position="123"/>
    </location>
</feature>
<keyword evidence="2" id="KW-0472">Membrane</keyword>
<dbReference type="RefSeq" id="WP_125227981.1">
    <property type="nucleotide sequence ID" value="NZ_RQYT01000016.1"/>
</dbReference>
<name>A0A3P1WTF1_9ACTN</name>
<proteinExistence type="predicted"/>
<evidence type="ECO:0000259" key="3">
    <source>
        <dbReference type="SMART" id="SM00909"/>
    </source>
</evidence>
<dbReference type="OrthoDB" id="4843507at2"/>
<feature type="transmembrane region" description="Helical" evidence="2">
    <location>
        <begin position="197"/>
        <end position="219"/>
    </location>
</feature>
<feature type="region of interest" description="Disordered" evidence="1">
    <location>
        <begin position="223"/>
        <end position="245"/>
    </location>
</feature>
<comment type="caution">
    <text evidence="4">The sequence shown here is derived from an EMBL/GenBank/DDBJ whole genome shotgun (WGS) entry which is preliminary data.</text>
</comment>
<dbReference type="SMART" id="SM00909">
    <property type="entry name" value="Germane"/>
    <property type="match status" value="1"/>
</dbReference>
<dbReference type="Proteomes" id="UP000280935">
    <property type="component" value="Unassembled WGS sequence"/>
</dbReference>
<dbReference type="EMBL" id="RQYT01000016">
    <property type="protein sequence ID" value="RRD49441.1"/>
    <property type="molecule type" value="Genomic_DNA"/>
</dbReference>
<feature type="domain" description="GerMN" evidence="3">
    <location>
        <begin position="279"/>
        <end position="368"/>
    </location>
</feature>
<evidence type="ECO:0000313" key="5">
    <source>
        <dbReference type="Proteomes" id="UP000280935"/>
    </source>
</evidence>
<organism evidence="4 5">
    <name type="scientific">Arachnia propionica</name>
    <dbReference type="NCBI Taxonomy" id="1750"/>
    <lineage>
        <taxon>Bacteria</taxon>
        <taxon>Bacillati</taxon>
        <taxon>Actinomycetota</taxon>
        <taxon>Actinomycetes</taxon>
        <taxon>Propionibacteriales</taxon>
        <taxon>Propionibacteriaceae</taxon>
        <taxon>Arachnia</taxon>
    </lineage>
</organism>
<evidence type="ECO:0000256" key="1">
    <source>
        <dbReference type="SAM" id="MobiDB-lite"/>
    </source>
</evidence>
<accession>A0A3P1WTF1</accession>
<reference evidence="4 5" key="1">
    <citation type="submission" date="2018-11" db="EMBL/GenBank/DDBJ databases">
        <title>Genomes From Bacteria Associated with the Canine Oral Cavity: a Test Case for Automated Genome-Based Taxonomic Assignment.</title>
        <authorList>
            <person name="Coil D.A."/>
            <person name="Jospin G."/>
            <person name="Darling A.E."/>
            <person name="Wallis C."/>
            <person name="Davis I.J."/>
            <person name="Harris S."/>
            <person name="Eisen J.A."/>
            <person name="Holcombe L.J."/>
            <person name="O'Flynn C."/>
        </authorList>
    </citation>
    <scope>NUCLEOTIDE SEQUENCE [LARGE SCALE GENOMIC DNA]</scope>
    <source>
        <strain evidence="4 5">OH2822_COT-296</strain>
    </source>
</reference>
<dbReference type="InterPro" id="IPR019606">
    <property type="entry name" value="GerMN"/>
</dbReference>
<sequence length="479" mass="51160">MVEDEAWLAELFEEQGPTLHRLAVMLGAETQSGHIIRTALLGLSRRERRIVDPAERVEYLIEHVVHQARSARGSLGQLQLQEVADPRQNEICQAVAAMPVRLGEILLVSHYLSIFGAALAGVMRMTVKGSNQRLAEAVEQVRATVGDPVPGSQPGVVESLSEELTAALRAAARLVQAPGTETLELELRALRARRDGVPLWVSTLFVAGALAVGGTLAWATTGRSEPVPSPSPVMTTNPAGAAARSRPSQVQSVPVYYVGRADSLLYRELRDLPVSGSLVQTAANAILSLAPLDPDYDSEWTPGRVVSATVEAGVLTIDLSADSYLEFGSEADAGRAVDQMVYTASDILGEPDLVVRFLADGAEPPAPFRGEHRRDGLTPLGKLWINSPGNTAKLPAGKINISGLTQESPTAPRILVSNSEGVLLTSLFAQIDIDPDGDGWRAWSVTLDLGPGEYQIVAEGSYGETVPQLLQQNRTITVS</sequence>
<gene>
    <name evidence="4" type="ORF">EII35_08195</name>
</gene>
<evidence type="ECO:0000313" key="4">
    <source>
        <dbReference type="EMBL" id="RRD49441.1"/>
    </source>
</evidence>
<protein>
    <recommendedName>
        <fullName evidence="3">GerMN domain-containing protein</fullName>
    </recommendedName>
</protein>
<dbReference type="AlphaFoldDB" id="A0A3P1WTF1"/>
<keyword evidence="2" id="KW-0812">Transmembrane</keyword>
<keyword evidence="2" id="KW-1133">Transmembrane helix</keyword>